<gene>
    <name evidence="1" type="ORF">PCASD_08737</name>
</gene>
<protein>
    <submittedName>
        <fullName evidence="1">Uncharacterized protein</fullName>
    </submittedName>
</protein>
<organism evidence="1 2">
    <name type="scientific">Puccinia coronata f. sp. avenae</name>
    <dbReference type="NCBI Taxonomy" id="200324"/>
    <lineage>
        <taxon>Eukaryota</taxon>
        <taxon>Fungi</taxon>
        <taxon>Dikarya</taxon>
        <taxon>Basidiomycota</taxon>
        <taxon>Pucciniomycotina</taxon>
        <taxon>Pucciniomycetes</taxon>
        <taxon>Pucciniales</taxon>
        <taxon>Pucciniaceae</taxon>
        <taxon>Puccinia</taxon>
    </lineage>
</organism>
<dbReference type="EMBL" id="PGCI01000624">
    <property type="protein sequence ID" value="PLW23801.1"/>
    <property type="molecule type" value="Genomic_DNA"/>
</dbReference>
<sequence length="80" mass="9130">MVGRGWTHQDASDQVDVHKWYIQAQRMTQVLRASHSSRAQHKPLRLGAGYCSLSQAGANLRSAPRLATEDRFTRRPRRVC</sequence>
<name>A0A2N5TEA2_9BASI</name>
<evidence type="ECO:0000313" key="1">
    <source>
        <dbReference type="EMBL" id="PLW23801.1"/>
    </source>
</evidence>
<accession>A0A2N5TEA2</accession>
<dbReference type="Proteomes" id="UP000235392">
    <property type="component" value="Unassembled WGS sequence"/>
</dbReference>
<reference evidence="1 2" key="1">
    <citation type="submission" date="2017-11" db="EMBL/GenBank/DDBJ databases">
        <title>De novo assembly and phasing of dikaryotic genomes from two isolates of Puccinia coronata f. sp. avenae, the causal agent of oat crown rust.</title>
        <authorList>
            <person name="Miller M.E."/>
            <person name="Zhang Y."/>
            <person name="Omidvar V."/>
            <person name="Sperschneider J."/>
            <person name="Schwessinger B."/>
            <person name="Raley C."/>
            <person name="Palmer J.M."/>
            <person name="Garnica D."/>
            <person name="Upadhyaya N."/>
            <person name="Rathjen J."/>
            <person name="Taylor J.M."/>
            <person name="Park R.F."/>
            <person name="Dodds P.N."/>
            <person name="Hirsch C.D."/>
            <person name="Kianian S.F."/>
            <person name="Figueroa M."/>
        </authorList>
    </citation>
    <scope>NUCLEOTIDE SEQUENCE [LARGE SCALE GENOMIC DNA]</scope>
    <source>
        <strain evidence="1">12SD80</strain>
    </source>
</reference>
<comment type="caution">
    <text evidence="1">The sequence shown here is derived from an EMBL/GenBank/DDBJ whole genome shotgun (WGS) entry which is preliminary data.</text>
</comment>
<proteinExistence type="predicted"/>
<dbReference type="AlphaFoldDB" id="A0A2N5TEA2"/>
<evidence type="ECO:0000313" key="2">
    <source>
        <dbReference type="Proteomes" id="UP000235392"/>
    </source>
</evidence>